<reference evidence="1 2" key="1">
    <citation type="journal article" date="2022" name="bioRxiv">
        <title>Genomics of Preaxostyla Flagellates Illuminates Evolutionary Transitions and the Path Towards Mitochondrial Loss.</title>
        <authorList>
            <person name="Novak L.V.F."/>
            <person name="Treitli S.C."/>
            <person name="Pyrih J."/>
            <person name="Halakuc P."/>
            <person name="Pipaliya S.V."/>
            <person name="Vacek V."/>
            <person name="Brzon O."/>
            <person name="Soukal P."/>
            <person name="Eme L."/>
            <person name="Dacks J.B."/>
            <person name="Karnkowska A."/>
            <person name="Elias M."/>
            <person name="Hampl V."/>
        </authorList>
    </citation>
    <scope>NUCLEOTIDE SEQUENCE [LARGE SCALE GENOMIC DNA]</scope>
    <source>
        <strain evidence="1">NAU3</strain>
        <tissue evidence="1">Gut</tissue>
    </source>
</reference>
<gene>
    <name evidence="1" type="ORF">BLNAU_18990</name>
</gene>
<accession>A0ABQ9X2T4</accession>
<evidence type="ECO:0000313" key="2">
    <source>
        <dbReference type="Proteomes" id="UP001281761"/>
    </source>
</evidence>
<dbReference type="EMBL" id="JARBJD010000238">
    <property type="protein sequence ID" value="KAK2946082.1"/>
    <property type="molecule type" value="Genomic_DNA"/>
</dbReference>
<organism evidence="1 2">
    <name type="scientific">Blattamonas nauphoetae</name>
    <dbReference type="NCBI Taxonomy" id="2049346"/>
    <lineage>
        <taxon>Eukaryota</taxon>
        <taxon>Metamonada</taxon>
        <taxon>Preaxostyla</taxon>
        <taxon>Oxymonadida</taxon>
        <taxon>Blattamonas</taxon>
    </lineage>
</organism>
<name>A0ABQ9X2T4_9EUKA</name>
<sequence>MVCSFGKVVLCAAVFDCHIVNRRLSKQFIASLNDALQQGRTFPPVATDATLVRRIVYLDTRSPSRTLVNFFQL</sequence>
<proteinExistence type="predicted"/>
<protein>
    <submittedName>
        <fullName evidence="1">Uncharacterized protein</fullName>
    </submittedName>
</protein>
<comment type="caution">
    <text evidence="1">The sequence shown here is derived from an EMBL/GenBank/DDBJ whole genome shotgun (WGS) entry which is preliminary data.</text>
</comment>
<dbReference type="Proteomes" id="UP001281761">
    <property type="component" value="Unassembled WGS sequence"/>
</dbReference>
<keyword evidence="2" id="KW-1185">Reference proteome</keyword>
<evidence type="ECO:0000313" key="1">
    <source>
        <dbReference type="EMBL" id="KAK2946082.1"/>
    </source>
</evidence>